<evidence type="ECO:0000256" key="7">
    <source>
        <dbReference type="PROSITE-ProRule" id="PRU01016"/>
    </source>
</evidence>
<keyword evidence="10" id="KW-1185">Reference proteome</keyword>
<evidence type="ECO:0000256" key="5">
    <source>
        <dbReference type="ARBA" id="ARBA00022747"/>
    </source>
</evidence>
<sequence length="336" mass="38270">MDCTKKHRNEQRILSFCYGYGGLERGVSRVLPIKPVAYVEIEAFQNFNLVAAMESGMVDKAPIWTNLKTFNGKPFHNKVHGIVGGYPCQGESLAGKRKLWKDERFLWPYIERAVHEIRPFWCFFENVAGHLTGSFPYILESLRNLGYSVETGIFTASEVGAPHKRERVFILALDNSYIDELQKERAKRLGMDGNLLQDIRGKENTIGFAETSTKMVDTNNKRRNGNRLSSGQEKELPRASVSGKFIPNSSSKRNGEGCKEYKTRFFEQKSNQWPAGPGEQQYKWEELRTTEPGMGCTVNGYNFRTELLRQYGNGVVAQTAEKAFSMLLDKHIKNTK</sequence>
<keyword evidence="5" id="KW-0680">Restriction system</keyword>
<reference evidence="9 10" key="1">
    <citation type="submission" date="2024-05" db="EMBL/GenBank/DDBJ databases">
        <authorList>
            <person name="Duchaud E."/>
        </authorList>
    </citation>
    <scope>NUCLEOTIDE SEQUENCE [LARGE SCALE GENOMIC DNA]</scope>
    <source>
        <strain evidence="9">Ena-SAMPLE-TAB-13-05-2024-13:56:06:370-140305</strain>
    </source>
</reference>
<comment type="catalytic activity">
    <reaction evidence="6">
        <text>a 2'-deoxycytidine in DNA + S-adenosyl-L-methionine = a 5-methyl-2'-deoxycytidine in DNA + S-adenosyl-L-homocysteine + H(+)</text>
        <dbReference type="Rhea" id="RHEA:13681"/>
        <dbReference type="Rhea" id="RHEA-COMP:11369"/>
        <dbReference type="Rhea" id="RHEA-COMP:11370"/>
        <dbReference type="ChEBI" id="CHEBI:15378"/>
        <dbReference type="ChEBI" id="CHEBI:57856"/>
        <dbReference type="ChEBI" id="CHEBI:59789"/>
        <dbReference type="ChEBI" id="CHEBI:85452"/>
        <dbReference type="ChEBI" id="CHEBI:85454"/>
        <dbReference type="EC" id="2.1.1.37"/>
    </reaction>
</comment>
<dbReference type="InterPro" id="IPR029063">
    <property type="entry name" value="SAM-dependent_MTases_sf"/>
</dbReference>
<evidence type="ECO:0000256" key="6">
    <source>
        <dbReference type="ARBA" id="ARBA00047422"/>
    </source>
</evidence>
<keyword evidence="2 7" id="KW-0489">Methyltransferase</keyword>
<dbReference type="EC" id="2.1.1.37" evidence="1"/>
<dbReference type="PRINTS" id="PR00105">
    <property type="entry name" value="C5METTRFRASE"/>
</dbReference>
<name>A0ABM9PS56_9FLAO</name>
<dbReference type="GO" id="GO:0003886">
    <property type="term" value="F:DNA (cytosine-5-)-methyltransferase activity"/>
    <property type="evidence" value="ECO:0007669"/>
    <property type="project" value="UniProtKB-EC"/>
</dbReference>
<evidence type="ECO:0000313" key="10">
    <source>
        <dbReference type="Proteomes" id="UP001497602"/>
    </source>
</evidence>
<keyword evidence="4 7" id="KW-0949">S-adenosyl-L-methionine</keyword>
<dbReference type="Proteomes" id="UP001497602">
    <property type="component" value="Unassembled WGS sequence"/>
</dbReference>
<evidence type="ECO:0000256" key="4">
    <source>
        <dbReference type="ARBA" id="ARBA00022691"/>
    </source>
</evidence>
<evidence type="ECO:0000313" key="9">
    <source>
        <dbReference type="EMBL" id="CAL2108648.1"/>
    </source>
</evidence>
<keyword evidence="3 7" id="KW-0808">Transferase</keyword>
<dbReference type="InterPro" id="IPR001525">
    <property type="entry name" value="C5_MeTfrase"/>
</dbReference>
<feature type="active site" evidence="7">
    <location>
        <position position="88"/>
    </location>
</feature>
<comment type="caution">
    <text evidence="9">The sequence shown here is derived from an EMBL/GenBank/DDBJ whole genome shotgun (WGS) entry which is preliminary data.</text>
</comment>
<organism evidence="9 10">
    <name type="scientific">Tenacibaculum vairaonense</name>
    <dbReference type="NCBI Taxonomy" id="3137860"/>
    <lineage>
        <taxon>Bacteria</taxon>
        <taxon>Pseudomonadati</taxon>
        <taxon>Bacteroidota</taxon>
        <taxon>Flavobacteriia</taxon>
        <taxon>Flavobacteriales</taxon>
        <taxon>Flavobacteriaceae</taxon>
        <taxon>Tenacibaculum</taxon>
    </lineage>
</organism>
<dbReference type="PROSITE" id="PS51679">
    <property type="entry name" value="SAM_MT_C5"/>
    <property type="match status" value="1"/>
</dbReference>
<dbReference type="PANTHER" id="PTHR10629">
    <property type="entry name" value="CYTOSINE-SPECIFIC METHYLTRANSFERASE"/>
    <property type="match status" value="1"/>
</dbReference>
<dbReference type="InterPro" id="IPR050390">
    <property type="entry name" value="C5-Methyltransferase"/>
</dbReference>
<dbReference type="SUPFAM" id="SSF53335">
    <property type="entry name" value="S-adenosyl-L-methionine-dependent methyltransferases"/>
    <property type="match status" value="1"/>
</dbReference>
<evidence type="ECO:0000256" key="2">
    <source>
        <dbReference type="ARBA" id="ARBA00022603"/>
    </source>
</evidence>
<dbReference type="Pfam" id="PF00145">
    <property type="entry name" value="DNA_methylase"/>
    <property type="match status" value="1"/>
</dbReference>
<dbReference type="RefSeq" id="WP_348740244.1">
    <property type="nucleotide sequence ID" value="NZ_CAXJRC010000045.1"/>
</dbReference>
<dbReference type="PANTHER" id="PTHR10629:SF52">
    <property type="entry name" value="DNA (CYTOSINE-5)-METHYLTRANSFERASE 1"/>
    <property type="match status" value="1"/>
</dbReference>
<accession>A0ABM9PS56</accession>
<dbReference type="GO" id="GO:0032259">
    <property type="term" value="P:methylation"/>
    <property type="evidence" value="ECO:0007669"/>
    <property type="project" value="UniProtKB-KW"/>
</dbReference>
<evidence type="ECO:0000256" key="3">
    <source>
        <dbReference type="ARBA" id="ARBA00022679"/>
    </source>
</evidence>
<gene>
    <name evidence="9" type="ORF">T190115A13A_80223</name>
</gene>
<proteinExistence type="inferred from homology"/>
<dbReference type="Gene3D" id="3.40.50.150">
    <property type="entry name" value="Vaccinia Virus protein VP39"/>
    <property type="match status" value="1"/>
</dbReference>
<evidence type="ECO:0000256" key="8">
    <source>
        <dbReference type="SAM" id="MobiDB-lite"/>
    </source>
</evidence>
<evidence type="ECO:0000256" key="1">
    <source>
        <dbReference type="ARBA" id="ARBA00011975"/>
    </source>
</evidence>
<dbReference type="EMBL" id="CAXJRC010000045">
    <property type="protein sequence ID" value="CAL2108648.1"/>
    <property type="molecule type" value="Genomic_DNA"/>
</dbReference>
<protein>
    <recommendedName>
        <fullName evidence="1">DNA (cytosine-5-)-methyltransferase</fullName>
        <ecNumber evidence="1">2.1.1.37</ecNumber>
    </recommendedName>
</protein>
<comment type="similarity">
    <text evidence="7">Belongs to the class I-like SAM-binding methyltransferase superfamily. C5-methyltransferase family.</text>
</comment>
<feature type="region of interest" description="Disordered" evidence="8">
    <location>
        <begin position="218"/>
        <end position="257"/>
    </location>
</feature>